<dbReference type="GO" id="GO:0005762">
    <property type="term" value="C:mitochondrial large ribosomal subunit"/>
    <property type="evidence" value="ECO:0007669"/>
    <property type="project" value="TreeGrafter"/>
</dbReference>
<dbReference type="AlphaFoldDB" id="A0A1B2J799"/>
<name>A0A1B2J799_PICPA</name>
<evidence type="ECO:0000313" key="2">
    <source>
        <dbReference type="Proteomes" id="UP000094565"/>
    </source>
</evidence>
<accession>A0A1B2J799</accession>
<protein>
    <submittedName>
        <fullName evidence="1">BA75_00868T0</fullName>
    </submittedName>
</protein>
<organism evidence="1 2">
    <name type="scientific">Komagataella pastoris</name>
    <name type="common">Yeast</name>
    <name type="synonym">Pichia pastoris</name>
    <dbReference type="NCBI Taxonomy" id="4922"/>
    <lineage>
        <taxon>Eukaryota</taxon>
        <taxon>Fungi</taxon>
        <taxon>Dikarya</taxon>
        <taxon>Ascomycota</taxon>
        <taxon>Saccharomycotina</taxon>
        <taxon>Pichiomycetes</taxon>
        <taxon>Pichiales</taxon>
        <taxon>Pichiaceae</taxon>
        <taxon>Komagataella</taxon>
    </lineage>
</organism>
<dbReference type="PANTHER" id="PTHR28266">
    <property type="entry name" value="54S RIBOSOMAL PROTEIN L20, MITOCHONDRIAL"/>
    <property type="match status" value="1"/>
</dbReference>
<dbReference type="Pfam" id="PF12824">
    <property type="entry name" value="MRP-L20"/>
    <property type="match status" value="1"/>
</dbReference>
<gene>
    <name evidence="1" type="primary">MRPL20</name>
    <name evidence="1" type="ORF">ATY40_BA7500868</name>
</gene>
<sequence length="141" mass="16425">MIRQFIRRQSTIGKLTTTPNKYNSKSSAFNLKPNLPKGLYHHPAPAIPTPLQTPPVFLPEQDVRKNNNLYKLNFSVPKEHIDEMPLLNETREKKYHMSKEDIARMQQLRDQGYTRKQLKEEFGCSNLFISLSTKPVRKSSK</sequence>
<dbReference type="Proteomes" id="UP000094565">
    <property type="component" value="Chromosome 1"/>
</dbReference>
<dbReference type="InterPro" id="IPR024388">
    <property type="entry name" value="Ribosomal_mL58"/>
</dbReference>
<dbReference type="EMBL" id="CP014584">
    <property type="protein sequence ID" value="ANZ73871.1"/>
    <property type="molecule type" value="Genomic_DNA"/>
</dbReference>
<evidence type="ECO:0000313" key="1">
    <source>
        <dbReference type="EMBL" id="ANZ73871.1"/>
    </source>
</evidence>
<dbReference type="GO" id="GO:0003735">
    <property type="term" value="F:structural constituent of ribosome"/>
    <property type="evidence" value="ECO:0007669"/>
    <property type="project" value="TreeGrafter"/>
</dbReference>
<dbReference type="PANTHER" id="PTHR28266:SF1">
    <property type="entry name" value="LARGE RIBOSOMAL SUBUNIT PROTEIN ML58"/>
    <property type="match status" value="1"/>
</dbReference>
<proteinExistence type="predicted"/>
<dbReference type="OrthoDB" id="6021263at2759"/>
<keyword evidence="2" id="KW-1185">Reference proteome</keyword>
<reference evidence="1 2" key="1">
    <citation type="submission" date="2016-02" db="EMBL/GenBank/DDBJ databases">
        <title>Comparative genomic and transcriptomic foundation for Pichia pastoris.</title>
        <authorList>
            <person name="Love K.R."/>
            <person name="Shah K.A."/>
            <person name="Whittaker C.A."/>
            <person name="Wu J."/>
            <person name="Bartlett M.C."/>
            <person name="Ma D."/>
            <person name="Leeson R.L."/>
            <person name="Priest M."/>
            <person name="Young S.K."/>
            <person name="Love J.C."/>
        </authorList>
    </citation>
    <scope>NUCLEOTIDE SEQUENCE [LARGE SCALE GENOMIC DNA]</scope>
    <source>
        <strain evidence="1 2">ATCC 28485</strain>
    </source>
</reference>